<dbReference type="SUPFAM" id="SSF55729">
    <property type="entry name" value="Acyl-CoA N-acyltransferases (Nat)"/>
    <property type="match status" value="1"/>
</dbReference>
<dbReference type="Gene3D" id="3.40.630.30">
    <property type="match status" value="1"/>
</dbReference>
<dbReference type="PANTHER" id="PTHR47542:SF2">
    <property type="entry name" value="ACYL-COA N-ACYLTRANSFERASES (NAT) SUPERFAMILY PROTEIN"/>
    <property type="match status" value="1"/>
</dbReference>
<reference evidence="2" key="1">
    <citation type="submission" date="2021-01" db="EMBL/GenBank/DDBJ databases">
        <authorList>
            <person name="Corre E."/>
            <person name="Pelletier E."/>
            <person name="Niang G."/>
            <person name="Scheremetjew M."/>
            <person name="Finn R."/>
            <person name="Kale V."/>
            <person name="Holt S."/>
            <person name="Cochrane G."/>
            <person name="Meng A."/>
            <person name="Brown T."/>
            <person name="Cohen L."/>
        </authorList>
    </citation>
    <scope>NUCLEOTIDE SEQUENCE</scope>
    <source>
        <strain evidence="2">CCMP1320</strain>
    </source>
</reference>
<evidence type="ECO:0000313" key="2">
    <source>
        <dbReference type="EMBL" id="CAE0493846.1"/>
    </source>
</evidence>
<dbReference type="CDD" id="cd04301">
    <property type="entry name" value="NAT_SF"/>
    <property type="match status" value="1"/>
</dbReference>
<organism evidence="2">
    <name type="scientific">Dunaliella tertiolecta</name>
    <name type="common">Green alga</name>
    <dbReference type="NCBI Taxonomy" id="3047"/>
    <lineage>
        <taxon>Eukaryota</taxon>
        <taxon>Viridiplantae</taxon>
        <taxon>Chlorophyta</taxon>
        <taxon>core chlorophytes</taxon>
        <taxon>Chlorophyceae</taxon>
        <taxon>CS clade</taxon>
        <taxon>Chlamydomonadales</taxon>
        <taxon>Dunaliellaceae</taxon>
        <taxon>Dunaliella</taxon>
    </lineage>
</organism>
<evidence type="ECO:0000259" key="1">
    <source>
        <dbReference type="PROSITE" id="PS51186"/>
    </source>
</evidence>
<sequence length="213" mass="23448">MEIKRVCLGDLQPLVKLEARIFGKNGAYEETDLKREISKRSTVAYAAYCLEQAEVQLPPPQSQEKPPLQPKKLHVQSKERKKQSPPAVSEVEGQHRTLAGYILCSTTSLNVHVCRVAVVQAYRRKGVARALMRAAFQAAAKERRCCSASLYVSMANEPAIALYKSAGFKENGALFDYYKPGSHATKMAADYDSQDFQAFLHAPPLGCQGEAAG</sequence>
<dbReference type="Pfam" id="PF00583">
    <property type="entry name" value="Acetyltransf_1"/>
    <property type="match status" value="1"/>
</dbReference>
<dbReference type="InterPro" id="IPR000182">
    <property type="entry name" value="GNAT_dom"/>
</dbReference>
<feature type="domain" description="N-acetyltransferase" evidence="1">
    <location>
        <begin position="48"/>
        <end position="192"/>
    </location>
</feature>
<name>A0A7S3QUQ4_DUNTE</name>
<dbReference type="PANTHER" id="PTHR47542">
    <property type="entry name" value="ACYL-COA N-ACYLTRANSFERASES (NAT) SUPERFAMILY PROTEIN"/>
    <property type="match status" value="1"/>
</dbReference>
<accession>A0A7S3QUQ4</accession>
<gene>
    <name evidence="2" type="ORF">DTER00134_LOCUS8919</name>
</gene>
<dbReference type="GO" id="GO:0016747">
    <property type="term" value="F:acyltransferase activity, transferring groups other than amino-acyl groups"/>
    <property type="evidence" value="ECO:0007669"/>
    <property type="project" value="InterPro"/>
</dbReference>
<dbReference type="EMBL" id="HBIP01015359">
    <property type="protein sequence ID" value="CAE0493846.1"/>
    <property type="molecule type" value="Transcribed_RNA"/>
</dbReference>
<protein>
    <recommendedName>
        <fullName evidence="1">N-acetyltransferase domain-containing protein</fullName>
    </recommendedName>
</protein>
<dbReference type="AlphaFoldDB" id="A0A7S3QUQ4"/>
<dbReference type="PROSITE" id="PS51186">
    <property type="entry name" value="GNAT"/>
    <property type="match status" value="1"/>
</dbReference>
<proteinExistence type="predicted"/>
<dbReference type="InterPro" id="IPR016181">
    <property type="entry name" value="Acyl_CoA_acyltransferase"/>
</dbReference>